<dbReference type="RefSeq" id="WP_310574669.1">
    <property type="nucleotide sequence ID" value="NZ_JAVKPK010000005.1"/>
</dbReference>
<proteinExistence type="predicted"/>
<evidence type="ECO:0000313" key="3">
    <source>
        <dbReference type="Proteomes" id="UP001246244"/>
    </source>
</evidence>
<protein>
    <submittedName>
        <fullName evidence="2">FxsA family protein</fullName>
    </submittedName>
</protein>
<comment type="caution">
    <text evidence="2">The sequence shown here is derived from an EMBL/GenBank/DDBJ whole genome shotgun (WGS) entry which is preliminary data.</text>
</comment>
<organism evidence="2 3">
    <name type="scientific">Methanosarcina baikalica</name>
    <dbReference type="NCBI Taxonomy" id="3073890"/>
    <lineage>
        <taxon>Archaea</taxon>
        <taxon>Methanobacteriati</taxon>
        <taxon>Methanobacteriota</taxon>
        <taxon>Stenosarchaea group</taxon>
        <taxon>Methanomicrobia</taxon>
        <taxon>Methanosarcinales</taxon>
        <taxon>Methanosarcinaceae</taxon>
        <taxon>Methanosarcina</taxon>
    </lineage>
</organism>
<feature type="transmembrane region" description="Helical" evidence="1">
    <location>
        <begin position="75"/>
        <end position="94"/>
    </location>
</feature>
<feature type="transmembrane region" description="Helical" evidence="1">
    <location>
        <begin position="30"/>
        <end position="50"/>
    </location>
</feature>
<sequence length="137" mass="15439">MTSMFLKLFSVFLIIPFIEIYLLIKIGGMIGALNTVLIILITASLGAYLAKSQGFRVLREIQEATNRGYMPGNELLHGFFVLIGSFALLTPGFLSDIIGFSMLIPQIREIYVGIAKGIIRKKMKRGQWQMKTYANFR</sequence>
<keyword evidence="1" id="KW-0812">Transmembrane</keyword>
<dbReference type="EMBL" id="JAVKPK010000005">
    <property type="protein sequence ID" value="MDR7664644.1"/>
    <property type="molecule type" value="Genomic_DNA"/>
</dbReference>
<dbReference type="Proteomes" id="UP001246244">
    <property type="component" value="Unassembled WGS sequence"/>
</dbReference>
<keyword evidence="1" id="KW-0472">Membrane</keyword>
<accession>A0ABU2CY45</accession>
<reference evidence="3" key="1">
    <citation type="submission" date="2023-07" db="EMBL/GenBank/DDBJ databases">
        <title>Whole-genome sequencing of a new Methanosarcina sp. Z-7115.</title>
        <authorList>
            <person name="Zhilina T.N."/>
            <person name="Merkel A.Y."/>
        </authorList>
    </citation>
    <scope>NUCLEOTIDE SEQUENCE [LARGE SCALE GENOMIC DNA]</scope>
    <source>
        <strain evidence="3">Z-7115</strain>
    </source>
</reference>
<feature type="transmembrane region" description="Helical" evidence="1">
    <location>
        <begin position="100"/>
        <end position="119"/>
    </location>
</feature>
<name>A0ABU2CY45_9EURY</name>
<dbReference type="PANTHER" id="PTHR35335:SF1">
    <property type="entry name" value="UPF0716 PROTEIN FXSA"/>
    <property type="match status" value="1"/>
</dbReference>
<evidence type="ECO:0000256" key="1">
    <source>
        <dbReference type="SAM" id="Phobius"/>
    </source>
</evidence>
<feature type="transmembrane region" description="Helical" evidence="1">
    <location>
        <begin position="5"/>
        <end position="24"/>
    </location>
</feature>
<evidence type="ECO:0000313" key="2">
    <source>
        <dbReference type="EMBL" id="MDR7664644.1"/>
    </source>
</evidence>
<keyword evidence="1" id="KW-1133">Transmembrane helix</keyword>
<dbReference type="Pfam" id="PF04186">
    <property type="entry name" value="FxsA"/>
    <property type="match status" value="1"/>
</dbReference>
<dbReference type="NCBIfam" id="NF008528">
    <property type="entry name" value="PRK11463.1-2"/>
    <property type="match status" value="1"/>
</dbReference>
<gene>
    <name evidence="2" type="ORF">RG963_02345</name>
</gene>
<dbReference type="InterPro" id="IPR007313">
    <property type="entry name" value="FxsA"/>
</dbReference>
<dbReference type="PANTHER" id="PTHR35335">
    <property type="entry name" value="UPF0716 PROTEIN FXSA"/>
    <property type="match status" value="1"/>
</dbReference>
<keyword evidence="3" id="KW-1185">Reference proteome</keyword>